<sequence length="271" mass="30207">MAVQMFPQFVRLFDELRYEPTGKRIRALVDGSTAVDTTGALVVWEPHRVVPTYAVPLADIRGELVPAPAEDVPRRPERLREGLPTVLTPSTAFGAHTTAGEPLTLRAAGVDRVGGAFRPADPDLAGFVLLDFAAFDWLEEEDEIVAHPRDPFHRVDIRHSSRQVRVERDGQVLAESTRPVLVFETSLPMRTYLPREDARLDLLEPSPTRTACAYKGVASYLARDGRDLAWTYEAPLPDAHELTGLICFFDERVDVTVDGVSRQRPVTPWSD</sequence>
<dbReference type="Proteomes" id="UP000319818">
    <property type="component" value="Unassembled WGS sequence"/>
</dbReference>
<protein>
    <submittedName>
        <fullName evidence="2">Uncharacterized protein (DUF427 family)</fullName>
    </submittedName>
</protein>
<evidence type="ECO:0000313" key="2">
    <source>
        <dbReference type="EMBL" id="TQM37913.1"/>
    </source>
</evidence>
<dbReference type="EMBL" id="VFPH01000002">
    <property type="protein sequence ID" value="TQM37913.1"/>
    <property type="molecule type" value="Genomic_DNA"/>
</dbReference>
<dbReference type="InterPro" id="IPR038694">
    <property type="entry name" value="DUF427_sf"/>
</dbReference>
<dbReference type="InterPro" id="IPR007361">
    <property type="entry name" value="DUF427"/>
</dbReference>
<dbReference type="RefSeq" id="WP_142104660.1">
    <property type="nucleotide sequence ID" value="NZ_VFPH01000002.1"/>
</dbReference>
<name>A0A543FVR7_9PSEU</name>
<dbReference type="PANTHER" id="PTHR34310:SF9">
    <property type="entry name" value="BLR5716 PROTEIN"/>
    <property type="match status" value="1"/>
</dbReference>
<comment type="caution">
    <text evidence="2">The sequence shown here is derived from an EMBL/GenBank/DDBJ whole genome shotgun (WGS) entry which is preliminary data.</text>
</comment>
<proteinExistence type="predicted"/>
<gene>
    <name evidence="2" type="ORF">FB388_5132</name>
</gene>
<evidence type="ECO:0000259" key="1">
    <source>
        <dbReference type="Pfam" id="PF04248"/>
    </source>
</evidence>
<keyword evidence="3" id="KW-1185">Reference proteome</keyword>
<dbReference type="PANTHER" id="PTHR34310">
    <property type="entry name" value="DUF427 DOMAIN PROTEIN (AFU_ORTHOLOGUE AFUA_3G02220)"/>
    <property type="match status" value="1"/>
</dbReference>
<dbReference type="Pfam" id="PF04248">
    <property type="entry name" value="NTP_transf_9"/>
    <property type="match status" value="1"/>
</dbReference>
<evidence type="ECO:0000313" key="3">
    <source>
        <dbReference type="Proteomes" id="UP000319818"/>
    </source>
</evidence>
<organism evidence="2 3">
    <name type="scientific">Pseudonocardia cypriaca</name>
    <dbReference type="NCBI Taxonomy" id="882449"/>
    <lineage>
        <taxon>Bacteria</taxon>
        <taxon>Bacillati</taxon>
        <taxon>Actinomycetota</taxon>
        <taxon>Actinomycetes</taxon>
        <taxon>Pseudonocardiales</taxon>
        <taxon>Pseudonocardiaceae</taxon>
        <taxon>Pseudonocardia</taxon>
    </lineage>
</organism>
<feature type="domain" description="DUF427" evidence="1">
    <location>
        <begin position="164"/>
        <end position="250"/>
    </location>
</feature>
<dbReference type="AlphaFoldDB" id="A0A543FVR7"/>
<accession>A0A543FVR7</accession>
<reference evidence="2 3" key="1">
    <citation type="submission" date="2019-06" db="EMBL/GenBank/DDBJ databases">
        <title>Sequencing the genomes of 1000 actinobacteria strains.</title>
        <authorList>
            <person name="Klenk H.-P."/>
        </authorList>
    </citation>
    <scope>NUCLEOTIDE SEQUENCE [LARGE SCALE GENOMIC DNA]</scope>
    <source>
        <strain evidence="2 3">DSM 45511</strain>
    </source>
</reference>
<dbReference type="OrthoDB" id="285364at2"/>
<dbReference type="Gene3D" id="2.170.150.40">
    <property type="entry name" value="Domain of unknown function (DUF427)"/>
    <property type="match status" value="1"/>
</dbReference>